<accession>A0ABY9M4B5</accession>
<evidence type="ECO:0000313" key="2">
    <source>
        <dbReference type="EMBL" id="WMD21836.1"/>
    </source>
</evidence>
<dbReference type="InterPro" id="IPR019734">
    <property type="entry name" value="TPR_rpt"/>
</dbReference>
<dbReference type="PROSITE" id="PS50005">
    <property type="entry name" value="TPR"/>
    <property type="match status" value="1"/>
</dbReference>
<dbReference type="InterPro" id="IPR011990">
    <property type="entry name" value="TPR-like_helical_dom_sf"/>
</dbReference>
<gene>
    <name evidence="2" type="ORF">RAS12_05520</name>
</gene>
<proteinExistence type="predicted"/>
<feature type="repeat" description="TPR" evidence="1">
    <location>
        <begin position="150"/>
        <end position="183"/>
    </location>
</feature>
<organism evidence="2 3">
    <name type="scientific">Achromobacter seleniivolatilans</name>
    <dbReference type="NCBI Taxonomy" id="3047478"/>
    <lineage>
        <taxon>Bacteria</taxon>
        <taxon>Pseudomonadati</taxon>
        <taxon>Pseudomonadota</taxon>
        <taxon>Betaproteobacteria</taxon>
        <taxon>Burkholderiales</taxon>
        <taxon>Alcaligenaceae</taxon>
        <taxon>Achromobacter</taxon>
    </lineage>
</organism>
<dbReference type="RefSeq" id="WP_306945929.1">
    <property type="nucleotide sequence ID" value="NZ_CP132976.1"/>
</dbReference>
<dbReference type="Gene3D" id="1.25.40.10">
    <property type="entry name" value="Tetratricopeptide repeat domain"/>
    <property type="match status" value="1"/>
</dbReference>
<evidence type="ECO:0000256" key="1">
    <source>
        <dbReference type="PROSITE-ProRule" id="PRU00339"/>
    </source>
</evidence>
<protein>
    <recommendedName>
        <fullName evidence="4">Beta-barrel assembly-enhancing protease</fullName>
    </recommendedName>
</protein>
<dbReference type="EMBL" id="CP132976">
    <property type="protein sequence ID" value="WMD21836.1"/>
    <property type="molecule type" value="Genomic_DNA"/>
</dbReference>
<keyword evidence="3" id="KW-1185">Reference proteome</keyword>
<sequence length="644" mass="70158">MSLLKKLFGKTPPAESSSAAEAAPVPATALASAPAAVTEQNPAENPNLIRAYDAYGREIYVTREQWRDNVLLGAIEQNWNDAEQLAGLIIQSLNDNFFEEMIRPAERLVELDANSERAVVLQAIVYMKVGRLDDSEKVLLAYCAQHGDTGIVLTNLAKVHAERDDESKTLETLWRALQLDPNQDNGLGWYQAIHQDHGGDVAGVTAMRKVAALPHSWRAQLWLARGELGSHNYAGAIALYRESLARAGKPVPADLLMQMSGDLGNAGQIQEILQLAGPHFDVQAHGMRVGNNLIKALMYLGQLDDAQRLLNQLYAQNRPDWKENLAYWDGELAQARIGDGVVDQPEALRFSMLLGRGPVWLAPVSPAAVLYPAIPPGRPLITFLGGSADVGSTADHAQRQLADPAGRLSRALPLYLNEQVALRCGLRTQTLVPWLAEPDPGFVLSSSAWPDADAVHHARQCEQPSAYVVVSHLVTKADPWTATVRVLRMEDGSCIGEQSASFSMADPAQAVSSLADSVLQWISRDAGATVQAPPAAYRVPEGASFPRYLLRLEQLLAVRCNSADANRPGALNGEREIIDGNLRQCLEMPDSVNARLLLAQTVRAMKKIRPDVVAEFDAHLARLQSEHPLTEPAQGIVQELLDQA</sequence>
<name>A0ABY9M4B5_9BURK</name>
<evidence type="ECO:0000313" key="3">
    <source>
        <dbReference type="Proteomes" id="UP001234798"/>
    </source>
</evidence>
<keyword evidence="1" id="KW-0802">TPR repeat</keyword>
<dbReference type="SUPFAM" id="SSF48452">
    <property type="entry name" value="TPR-like"/>
    <property type="match status" value="1"/>
</dbReference>
<evidence type="ECO:0008006" key="4">
    <source>
        <dbReference type="Google" id="ProtNLM"/>
    </source>
</evidence>
<dbReference type="Proteomes" id="UP001234798">
    <property type="component" value="Chromosome"/>
</dbReference>
<reference evidence="2 3" key="1">
    <citation type="submission" date="2023-08" db="EMBL/GenBank/DDBJ databases">
        <title>Achromobacter seleniivolatilans sp. nov., isolated from seleniferous soil.</title>
        <authorList>
            <person name="Zhang S."/>
            <person name="Li K."/>
            <person name="Peng J."/>
            <person name="Zhao Q."/>
            <person name="Wang H."/>
            <person name="Guo Y."/>
        </authorList>
    </citation>
    <scope>NUCLEOTIDE SEQUENCE [LARGE SCALE GENOMIC DNA]</scope>
    <source>
        <strain evidence="2 3">R39</strain>
    </source>
</reference>